<dbReference type="PANTHER" id="PTHR13754">
    <property type="entry name" value="METALLO-BETA-LACTAMASE SUPERFAMILY PROTEIN"/>
    <property type="match status" value="1"/>
</dbReference>
<proteinExistence type="predicted"/>
<dbReference type="AlphaFoldDB" id="A0A939H9T9"/>
<dbReference type="CDD" id="cd07713">
    <property type="entry name" value="DHPS-like_MBL-fold"/>
    <property type="match status" value="1"/>
</dbReference>
<dbReference type="EMBL" id="JAFNJU010000002">
    <property type="protein sequence ID" value="MBO1264116.1"/>
    <property type="molecule type" value="Genomic_DNA"/>
</dbReference>
<name>A0A939H9T9_9CLOT</name>
<evidence type="ECO:0000313" key="2">
    <source>
        <dbReference type="EMBL" id="MBO1264116.1"/>
    </source>
</evidence>
<dbReference type="SUPFAM" id="SSF56281">
    <property type="entry name" value="Metallo-hydrolase/oxidoreductase"/>
    <property type="match status" value="1"/>
</dbReference>
<evidence type="ECO:0000259" key="1">
    <source>
        <dbReference type="SMART" id="SM00849"/>
    </source>
</evidence>
<dbReference type="GO" id="GO:0016740">
    <property type="term" value="F:transferase activity"/>
    <property type="evidence" value="ECO:0007669"/>
    <property type="project" value="TreeGrafter"/>
</dbReference>
<dbReference type="Proteomes" id="UP000664218">
    <property type="component" value="Unassembled WGS sequence"/>
</dbReference>
<dbReference type="InterPro" id="IPR036866">
    <property type="entry name" value="RibonucZ/Hydroxyglut_hydro"/>
</dbReference>
<accession>A0A939H9T9</accession>
<gene>
    <name evidence="2" type="ORF">J3A84_03530</name>
</gene>
<dbReference type="InterPro" id="IPR001279">
    <property type="entry name" value="Metallo-B-lactamas"/>
</dbReference>
<organism evidence="2 3">
    <name type="scientific">Proteiniclasticum aestuarii</name>
    <dbReference type="NCBI Taxonomy" id="2817862"/>
    <lineage>
        <taxon>Bacteria</taxon>
        <taxon>Bacillati</taxon>
        <taxon>Bacillota</taxon>
        <taxon>Clostridia</taxon>
        <taxon>Eubacteriales</taxon>
        <taxon>Clostridiaceae</taxon>
        <taxon>Proteiniclasticum</taxon>
    </lineage>
</organism>
<reference evidence="2" key="1">
    <citation type="submission" date="2021-03" db="EMBL/GenBank/DDBJ databases">
        <title>Proteiniclasticum marinus sp. nov., isolated from tidal flat sediment.</title>
        <authorList>
            <person name="Namirimu T."/>
            <person name="Yang J.-A."/>
            <person name="Yang S.-H."/>
            <person name="Kim Y.-J."/>
            <person name="Kwon K.K."/>
        </authorList>
    </citation>
    <scope>NUCLEOTIDE SEQUENCE</scope>
    <source>
        <strain evidence="2">SCR006</strain>
    </source>
</reference>
<dbReference type="Gene3D" id="3.60.15.10">
    <property type="entry name" value="Ribonuclease Z/Hydroxyacylglutathione hydrolase-like"/>
    <property type="match status" value="1"/>
</dbReference>
<dbReference type="InterPro" id="IPR052926">
    <property type="entry name" value="Metallo-beta-lactamase_dom"/>
</dbReference>
<sequence>MRIAVLLENDKVKDRDELHSAHGLSFYIESMGRKMLFDFGPDERFLENAGTMNISIEEVDLAFLSHGHLDHAGGIAAFLRVNSKAPIYAHPKAMEKHFSRQENAAMKDISTPEEVIGNSRFILVDGVTRIDGNLTLISEIYGAEMMPPGNETLYKKEGEEYLRDDFRHEMNLLLEEEGKLYLFSGCGHRGVVNLVETVRKMKGRYPDHIIGGFHIKKPSKIHPDETFVPRLGERLKETGTLYHTCHCTGQKMFRKLQETMGAQVSYLVTGEDILL</sequence>
<dbReference type="PANTHER" id="PTHR13754:SF13">
    <property type="entry name" value="METALLO-BETA-LACTAMASE SUPERFAMILY PROTEIN (AFU_ORTHOLOGUE AFUA_3G07630)"/>
    <property type="match status" value="1"/>
</dbReference>
<comment type="caution">
    <text evidence="2">The sequence shown here is derived from an EMBL/GenBank/DDBJ whole genome shotgun (WGS) entry which is preliminary data.</text>
</comment>
<evidence type="ECO:0000313" key="3">
    <source>
        <dbReference type="Proteomes" id="UP000664218"/>
    </source>
</evidence>
<dbReference type="RefSeq" id="WP_207598634.1">
    <property type="nucleotide sequence ID" value="NZ_JAFNJU010000002.1"/>
</dbReference>
<dbReference type="SMART" id="SM00849">
    <property type="entry name" value="Lactamase_B"/>
    <property type="match status" value="1"/>
</dbReference>
<dbReference type="Pfam" id="PF00753">
    <property type="entry name" value="Lactamase_B"/>
    <property type="match status" value="1"/>
</dbReference>
<feature type="domain" description="Metallo-beta-lactamase" evidence="1">
    <location>
        <begin position="22"/>
        <end position="185"/>
    </location>
</feature>
<dbReference type="InterPro" id="IPR041712">
    <property type="entry name" value="DHPS-like_MBL-fold"/>
</dbReference>
<keyword evidence="3" id="KW-1185">Reference proteome</keyword>
<protein>
    <submittedName>
        <fullName evidence="2">MBL fold metallo-hydrolase</fullName>
    </submittedName>
</protein>